<dbReference type="Pfam" id="PF05114">
    <property type="entry name" value="MbnB_TglH_ChrH"/>
    <property type="match status" value="1"/>
</dbReference>
<gene>
    <name evidence="2" type="ORF">L2740_14905</name>
</gene>
<name>A0A9X2CIL8_9GAMM</name>
<dbReference type="InterPro" id="IPR036237">
    <property type="entry name" value="Xyl_isomerase-like_sf"/>
</dbReference>
<keyword evidence="3" id="KW-1185">Reference proteome</keyword>
<reference evidence="2" key="1">
    <citation type="submission" date="2022-01" db="EMBL/GenBank/DDBJ databases">
        <title>Whole genome-based taxonomy of the Shewanellaceae.</title>
        <authorList>
            <person name="Martin-Rodriguez A.J."/>
        </authorList>
    </citation>
    <scope>NUCLEOTIDE SEQUENCE</scope>
    <source>
        <strain evidence="2">KCTC 23973</strain>
    </source>
</reference>
<dbReference type="RefSeq" id="WP_248950925.1">
    <property type="nucleotide sequence ID" value="NZ_JAKILB010000009.1"/>
</dbReference>
<dbReference type="AlphaFoldDB" id="A0A9X2CIL8"/>
<organism evidence="2 3">
    <name type="scientific">Shewanella pneumatophori</name>
    <dbReference type="NCBI Taxonomy" id="314092"/>
    <lineage>
        <taxon>Bacteria</taxon>
        <taxon>Pseudomonadati</taxon>
        <taxon>Pseudomonadota</taxon>
        <taxon>Gammaproteobacteria</taxon>
        <taxon>Alteromonadales</taxon>
        <taxon>Shewanellaceae</taxon>
        <taxon>Shewanella</taxon>
    </lineage>
</organism>
<comment type="caution">
    <text evidence="2">The sequence shown here is derived from an EMBL/GenBank/DDBJ whole genome shotgun (WGS) entry which is preliminary data.</text>
</comment>
<dbReference type="PANTHER" id="PTHR42194:SF1">
    <property type="entry name" value="UPF0276 PROTEIN HI_1600"/>
    <property type="match status" value="1"/>
</dbReference>
<sequence>MTNNRLNQAQVGLGLRREMLDEFCQIVPNDINFFEVAPENWMTLGGKFGRQFRELTEKHEFYCHGLSLSIGSPEPLDLEFVKNVKSFLDLHQISTYSEHLSYCSGSGHMYDLMPIPFTADAVMHVAKRVKQVEDIIERPLILENVSFYAAPGAEMSEVEFVNAVMQEADCKMLLDVNNIYVNSINHNYDALEFLKAMPTDRIAYLHIAGHYEEAEDLIVDTHGADIIDPVWKLLEACHQFHGVYPTLLERDFNIPATKELLREINQVHDYQNRHLTSAKRSA</sequence>
<protein>
    <recommendedName>
        <fullName evidence="1">UPF0276 protein L2740_14905</fullName>
    </recommendedName>
</protein>
<dbReference type="InterPro" id="IPR007801">
    <property type="entry name" value="MbnB/TglH/ChrH"/>
</dbReference>
<proteinExistence type="inferred from homology"/>
<accession>A0A9X2CIL8</accession>
<dbReference type="Proteomes" id="UP001139293">
    <property type="component" value="Unassembled WGS sequence"/>
</dbReference>
<dbReference type="EMBL" id="JAKILB010000009">
    <property type="protein sequence ID" value="MCL1139835.1"/>
    <property type="molecule type" value="Genomic_DNA"/>
</dbReference>
<evidence type="ECO:0000256" key="1">
    <source>
        <dbReference type="HAMAP-Rule" id="MF_00697"/>
    </source>
</evidence>
<dbReference type="Gene3D" id="3.20.20.150">
    <property type="entry name" value="Divalent-metal-dependent TIM barrel enzymes"/>
    <property type="match status" value="1"/>
</dbReference>
<evidence type="ECO:0000313" key="3">
    <source>
        <dbReference type="Proteomes" id="UP001139293"/>
    </source>
</evidence>
<dbReference type="PANTHER" id="PTHR42194">
    <property type="entry name" value="UPF0276 PROTEIN HI_1600"/>
    <property type="match status" value="1"/>
</dbReference>
<dbReference type="SUPFAM" id="SSF51658">
    <property type="entry name" value="Xylose isomerase-like"/>
    <property type="match status" value="1"/>
</dbReference>
<evidence type="ECO:0000313" key="2">
    <source>
        <dbReference type="EMBL" id="MCL1139835.1"/>
    </source>
</evidence>
<dbReference type="HAMAP" id="MF_00697">
    <property type="entry name" value="UPF0276"/>
    <property type="match status" value="1"/>
</dbReference>
<dbReference type="NCBIfam" id="NF003818">
    <property type="entry name" value="PRK05409.1"/>
    <property type="match status" value="1"/>
</dbReference>
<comment type="similarity">
    <text evidence="1">Belongs to the UPF0276 family.</text>
</comment>